<dbReference type="InterPro" id="IPR018488">
    <property type="entry name" value="cNMP-bd_CS"/>
</dbReference>
<protein>
    <submittedName>
        <fullName evidence="9">Prkg2 protein</fullName>
    </submittedName>
</protein>
<keyword evidence="10" id="KW-1185">Reference proteome</keyword>
<comment type="caution">
    <text evidence="9">The sequence shown here is derived from an EMBL/GenBank/DDBJ whole genome shotgun (WGS) entry which is preliminary data.</text>
</comment>
<dbReference type="InterPro" id="IPR011009">
    <property type="entry name" value="Kinase-like_dom_sf"/>
</dbReference>
<proteinExistence type="predicted"/>
<organism evidence="9 10">
    <name type="scientific">Symbiodinium pilosum</name>
    <name type="common">Dinoflagellate</name>
    <dbReference type="NCBI Taxonomy" id="2952"/>
    <lineage>
        <taxon>Eukaryota</taxon>
        <taxon>Sar</taxon>
        <taxon>Alveolata</taxon>
        <taxon>Dinophyceae</taxon>
        <taxon>Suessiales</taxon>
        <taxon>Symbiodiniaceae</taxon>
        <taxon>Symbiodinium</taxon>
    </lineage>
</organism>
<dbReference type="Gene3D" id="2.60.120.10">
    <property type="entry name" value="Jelly Rolls"/>
    <property type="match status" value="3"/>
</dbReference>
<dbReference type="Pfam" id="PF00027">
    <property type="entry name" value="cNMP_binding"/>
    <property type="match status" value="1"/>
</dbReference>
<feature type="domain" description="Protein kinase" evidence="7">
    <location>
        <begin position="682"/>
        <end position="777"/>
    </location>
</feature>
<dbReference type="PROSITE" id="PS50011">
    <property type="entry name" value="PROTEIN_KINASE_DOM"/>
    <property type="match status" value="1"/>
</dbReference>
<feature type="domain" description="Cyclic nucleotide-binding" evidence="8">
    <location>
        <begin position="194"/>
        <end position="310"/>
    </location>
</feature>
<feature type="compositionally biased region" description="Low complexity" evidence="6">
    <location>
        <begin position="1"/>
        <end position="15"/>
    </location>
</feature>
<feature type="non-terminal residue" evidence="9">
    <location>
        <position position="777"/>
    </location>
</feature>
<dbReference type="PANTHER" id="PTHR24353:SF143">
    <property type="entry name" value="PROTEIN KINASE DOMAIN-CONTAINING PROTEIN"/>
    <property type="match status" value="1"/>
</dbReference>
<dbReference type="GO" id="GO:0005524">
    <property type="term" value="F:ATP binding"/>
    <property type="evidence" value="ECO:0007669"/>
    <property type="project" value="UniProtKB-KW"/>
</dbReference>
<dbReference type="EMBL" id="CAJNIZ010004223">
    <property type="protein sequence ID" value="CAE7230189.1"/>
    <property type="molecule type" value="Genomic_DNA"/>
</dbReference>
<dbReference type="InterPro" id="IPR014710">
    <property type="entry name" value="RmlC-like_jellyroll"/>
</dbReference>
<sequence length="777" mass="86246">MGSPDQSSASKSDSQVTDANTASTKSRASEGSKGRGLEDDPPSDAETVSSASSRNPRSRMTTPFMSAVDWGYEVSVPSKEAGDSVPSSNRRRRSKPSTLEPYSSATDRNLVKQVSIESSIEREITERVKLNAQRQAREERLVQVGSADANVPLALERCSSADGGNPEADLANHIVPDAVKDTELLRNTLRNLAFFETFDDDALHCLIEAMEVYEFQHSEKVVRQGDTDGTHFFVVAQGEFCVLKDNNPHCYIGPGTSFGESVLLLFGERNATVCARGCARAYGMEGMQVRELLSKQYEQMRRSVVEATDEVLKSNLCEILSGLNGYELQSLYDQVEMRSFEQGDIILSEGDSPKEVLILYSGQVESWKGAQDVESVPRFHLMGDYALPFKEEELPFEQPTSLGAVTPVEVLVLKRSLLDNIFGDQLQQVLVKHRVLHVLAKHQDFSRLHPEHREAIAGSCQIRCLPRGSEQKWEDIRVIVALNGEIELKLETGPQGLLGAASDLFGIPYEQSLAWSDLSQLPWSFALTQASTIAGESPRRFEVGCLAKRGDADDNSNVFLRPACRDFTWSQDLGSILAFDDFDGAQEQDNKAKGFLLLIAQYRGVISLRNSALSIGAVSVEIDGRMKRRLGDPDYFGERALLGREIRSASITALEENLLPCQPFFRVALDQSKWQDTELWKMGFVRVIARGGFGVVKMVRAKKTGVRYALKCVRKRDVVEKNVQDALVSELSILKEVDHPFIIKFVRSFRNDTCVYFLMELVSGGELLDALDALDAL</sequence>
<dbReference type="SMART" id="SM00100">
    <property type="entry name" value="cNMP"/>
    <property type="match status" value="2"/>
</dbReference>
<dbReference type="SUPFAM" id="SSF56112">
    <property type="entry name" value="Protein kinase-like (PK-like)"/>
    <property type="match status" value="1"/>
</dbReference>
<dbReference type="PROSITE" id="PS00889">
    <property type="entry name" value="CNMP_BINDING_2"/>
    <property type="match status" value="1"/>
</dbReference>
<gene>
    <name evidence="9" type="primary">Prkg2</name>
    <name evidence="9" type="ORF">SPIL2461_LOCUS3448</name>
</gene>
<keyword evidence="1" id="KW-0723">Serine/threonine-protein kinase</keyword>
<evidence type="ECO:0000313" key="9">
    <source>
        <dbReference type="EMBL" id="CAE7230189.1"/>
    </source>
</evidence>
<name>A0A812KID2_SYMPI</name>
<dbReference type="CDD" id="cd00038">
    <property type="entry name" value="CAP_ED"/>
    <property type="match status" value="2"/>
</dbReference>
<evidence type="ECO:0000313" key="10">
    <source>
        <dbReference type="Proteomes" id="UP000649617"/>
    </source>
</evidence>
<dbReference type="SUPFAM" id="SSF51206">
    <property type="entry name" value="cAMP-binding domain-like"/>
    <property type="match status" value="3"/>
</dbReference>
<keyword evidence="5" id="KW-0067">ATP-binding</keyword>
<dbReference type="PANTHER" id="PTHR24353">
    <property type="entry name" value="CYCLIC NUCLEOTIDE-DEPENDENT PROTEIN KINASE"/>
    <property type="match status" value="1"/>
</dbReference>
<dbReference type="Pfam" id="PF00069">
    <property type="entry name" value="Pkinase"/>
    <property type="match status" value="1"/>
</dbReference>
<reference evidence="9" key="1">
    <citation type="submission" date="2021-02" db="EMBL/GenBank/DDBJ databases">
        <authorList>
            <person name="Dougan E. K."/>
            <person name="Rhodes N."/>
            <person name="Thang M."/>
            <person name="Chan C."/>
        </authorList>
    </citation>
    <scope>NUCLEOTIDE SEQUENCE</scope>
</reference>
<dbReference type="AlphaFoldDB" id="A0A812KID2"/>
<dbReference type="InterPro" id="IPR000719">
    <property type="entry name" value="Prot_kinase_dom"/>
</dbReference>
<feature type="compositionally biased region" description="Polar residues" evidence="6">
    <location>
        <begin position="46"/>
        <end position="62"/>
    </location>
</feature>
<dbReference type="PROSITE" id="PS50042">
    <property type="entry name" value="CNMP_BINDING_3"/>
    <property type="match status" value="3"/>
</dbReference>
<feature type="region of interest" description="Disordered" evidence="6">
    <location>
        <begin position="77"/>
        <end position="106"/>
    </location>
</feature>
<evidence type="ECO:0000256" key="2">
    <source>
        <dbReference type="ARBA" id="ARBA00022679"/>
    </source>
</evidence>
<accession>A0A812KID2</accession>
<evidence type="ECO:0000256" key="6">
    <source>
        <dbReference type="SAM" id="MobiDB-lite"/>
    </source>
</evidence>
<dbReference type="InterPro" id="IPR000595">
    <property type="entry name" value="cNMP-bd_dom"/>
</dbReference>
<keyword evidence="4" id="KW-0418">Kinase</keyword>
<dbReference type="Proteomes" id="UP000649617">
    <property type="component" value="Unassembled WGS sequence"/>
</dbReference>
<evidence type="ECO:0000256" key="4">
    <source>
        <dbReference type="ARBA" id="ARBA00022777"/>
    </source>
</evidence>
<feature type="compositionally biased region" description="Basic and acidic residues" evidence="6">
    <location>
        <begin position="27"/>
        <end position="38"/>
    </location>
</feature>
<dbReference type="Gene3D" id="3.30.200.20">
    <property type="entry name" value="Phosphorylase Kinase, domain 1"/>
    <property type="match status" value="1"/>
</dbReference>
<dbReference type="OrthoDB" id="100546at2759"/>
<feature type="domain" description="Cyclic nucleotide-binding" evidence="8">
    <location>
        <begin position="616"/>
        <end position="653"/>
    </location>
</feature>
<evidence type="ECO:0000256" key="3">
    <source>
        <dbReference type="ARBA" id="ARBA00022741"/>
    </source>
</evidence>
<evidence type="ECO:0000256" key="1">
    <source>
        <dbReference type="ARBA" id="ARBA00022527"/>
    </source>
</evidence>
<evidence type="ECO:0000259" key="7">
    <source>
        <dbReference type="PROSITE" id="PS50011"/>
    </source>
</evidence>
<feature type="domain" description="Cyclic nucleotide-binding" evidence="8">
    <location>
        <begin position="319"/>
        <end position="423"/>
    </location>
</feature>
<evidence type="ECO:0000256" key="5">
    <source>
        <dbReference type="ARBA" id="ARBA00022840"/>
    </source>
</evidence>
<keyword evidence="3" id="KW-0547">Nucleotide-binding</keyword>
<dbReference type="GO" id="GO:0005952">
    <property type="term" value="C:cAMP-dependent protein kinase complex"/>
    <property type="evidence" value="ECO:0007669"/>
    <property type="project" value="TreeGrafter"/>
</dbReference>
<evidence type="ECO:0000259" key="8">
    <source>
        <dbReference type="PROSITE" id="PS50042"/>
    </source>
</evidence>
<dbReference type="GO" id="GO:0004691">
    <property type="term" value="F:cAMP-dependent protein kinase activity"/>
    <property type="evidence" value="ECO:0007669"/>
    <property type="project" value="TreeGrafter"/>
</dbReference>
<keyword evidence="2" id="KW-0808">Transferase</keyword>
<feature type="region of interest" description="Disordered" evidence="6">
    <location>
        <begin position="1"/>
        <end position="62"/>
    </location>
</feature>
<dbReference type="InterPro" id="IPR018490">
    <property type="entry name" value="cNMP-bd_dom_sf"/>
</dbReference>
<feature type="compositionally biased region" description="Polar residues" evidence="6">
    <location>
        <begin position="16"/>
        <end position="26"/>
    </location>
</feature>